<dbReference type="SUPFAM" id="SSF144091">
    <property type="entry name" value="Rhomboid-like"/>
    <property type="match status" value="1"/>
</dbReference>
<evidence type="ECO:0000256" key="5">
    <source>
        <dbReference type="SAM" id="Phobius"/>
    </source>
</evidence>
<accession>A0A7Z6ZTH3</accession>
<evidence type="ECO:0000256" key="1">
    <source>
        <dbReference type="ARBA" id="ARBA00004141"/>
    </source>
</evidence>
<comment type="caution">
    <text evidence="7">The sequence shown here is derived from an EMBL/GenBank/DDBJ whole genome shotgun (WGS) entry which is preliminary data.</text>
</comment>
<dbReference type="AlphaFoldDB" id="A0A7Z6ZTH3"/>
<organism evidence="7 8">
    <name type="scientific">Pseudidiomarina aestuarii</name>
    <dbReference type="NCBI Taxonomy" id="624146"/>
    <lineage>
        <taxon>Bacteria</taxon>
        <taxon>Pseudomonadati</taxon>
        <taxon>Pseudomonadota</taxon>
        <taxon>Gammaproteobacteria</taxon>
        <taxon>Alteromonadales</taxon>
        <taxon>Idiomarinaceae</taxon>
        <taxon>Pseudidiomarina</taxon>
    </lineage>
</organism>
<feature type="transmembrane region" description="Helical" evidence="5">
    <location>
        <begin position="109"/>
        <end position="126"/>
    </location>
</feature>
<evidence type="ECO:0000256" key="3">
    <source>
        <dbReference type="ARBA" id="ARBA00022989"/>
    </source>
</evidence>
<feature type="transmembrane region" description="Helical" evidence="5">
    <location>
        <begin position="57"/>
        <end position="77"/>
    </location>
</feature>
<dbReference type="InterPro" id="IPR035952">
    <property type="entry name" value="Rhomboid-like_sf"/>
</dbReference>
<dbReference type="Proteomes" id="UP000287766">
    <property type="component" value="Unassembled WGS sequence"/>
</dbReference>
<evidence type="ECO:0000256" key="2">
    <source>
        <dbReference type="ARBA" id="ARBA00022692"/>
    </source>
</evidence>
<evidence type="ECO:0000256" key="4">
    <source>
        <dbReference type="ARBA" id="ARBA00023136"/>
    </source>
</evidence>
<dbReference type="Pfam" id="PF01694">
    <property type="entry name" value="Rhomboid"/>
    <property type="match status" value="1"/>
</dbReference>
<feature type="transmembrane region" description="Helical" evidence="5">
    <location>
        <begin position="170"/>
        <end position="187"/>
    </location>
</feature>
<dbReference type="GO" id="GO:0004252">
    <property type="term" value="F:serine-type endopeptidase activity"/>
    <property type="evidence" value="ECO:0007669"/>
    <property type="project" value="InterPro"/>
</dbReference>
<feature type="transmembrane region" description="Helical" evidence="5">
    <location>
        <begin position="138"/>
        <end position="158"/>
    </location>
</feature>
<keyword evidence="8" id="KW-1185">Reference proteome</keyword>
<proteinExistence type="predicted"/>
<keyword evidence="4 5" id="KW-0472">Membrane</keyword>
<dbReference type="GO" id="GO:0016020">
    <property type="term" value="C:membrane"/>
    <property type="evidence" value="ECO:0007669"/>
    <property type="project" value="UniProtKB-SubCell"/>
</dbReference>
<dbReference type="RefSeq" id="WP_169929730.1">
    <property type="nucleotide sequence ID" value="NZ_PIPR01000001.1"/>
</dbReference>
<evidence type="ECO:0000259" key="6">
    <source>
        <dbReference type="Pfam" id="PF01694"/>
    </source>
</evidence>
<name>A0A7Z6ZTH3_9GAMM</name>
<feature type="transmembrane region" description="Helical" evidence="5">
    <location>
        <begin position="84"/>
        <end position="103"/>
    </location>
</feature>
<feature type="domain" description="Peptidase S54 rhomboid" evidence="6">
    <location>
        <begin position="45"/>
        <end position="180"/>
    </location>
</feature>
<comment type="subcellular location">
    <subcellularLocation>
        <location evidence="1">Membrane</location>
        <topology evidence="1">Multi-pass membrane protein</topology>
    </subcellularLocation>
</comment>
<dbReference type="Gene3D" id="1.20.1540.10">
    <property type="entry name" value="Rhomboid-like"/>
    <property type="match status" value="1"/>
</dbReference>
<evidence type="ECO:0000313" key="8">
    <source>
        <dbReference type="Proteomes" id="UP000287766"/>
    </source>
</evidence>
<gene>
    <name evidence="7" type="ORF">CWE22_02015</name>
</gene>
<sequence>MSDRNQVIITSLLLAIISLWLYGMAVEQPSFIEPYWFERELAFSEIWRLITTHALHLSWQHVGWNAVALVFVTLLFAQHFTVRTYINGVLIITTLSSLFIYGFGQPESFGGWSVLIHGWLLFGLLIEWRRAEWSMRDYLIIIPLVLLLLKVASEWLGWTFLEITPAKELAIVHTAGLIAALPAFYLHRRALRQLAMKGAPEN</sequence>
<evidence type="ECO:0000313" key="7">
    <source>
        <dbReference type="EMBL" id="RUO40998.1"/>
    </source>
</evidence>
<keyword evidence="2 5" id="KW-0812">Transmembrane</keyword>
<reference evidence="8" key="1">
    <citation type="journal article" date="2018" name="Front. Microbiol.">
        <title>Genome-Based Analysis Reveals the Taxonomy and Diversity of the Family Idiomarinaceae.</title>
        <authorList>
            <person name="Liu Y."/>
            <person name="Lai Q."/>
            <person name="Shao Z."/>
        </authorList>
    </citation>
    <scope>NUCLEOTIDE SEQUENCE [LARGE SCALE GENOMIC DNA]</scope>
    <source>
        <strain evidence="8">KYW314</strain>
    </source>
</reference>
<protein>
    <recommendedName>
        <fullName evidence="6">Peptidase S54 rhomboid domain-containing protein</fullName>
    </recommendedName>
</protein>
<feature type="transmembrane region" description="Helical" evidence="5">
    <location>
        <begin position="7"/>
        <end position="25"/>
    </location>
</feature>
<dbReference type="EMBL" id="PIPR01000001">
    <property type="protein sequence ID" value="RUO40998.1"/>
    <property type="molecule type" value="Genomic_DNA"/>
</dbReference>
<keyword evidence="3 5" id="KW-1133">Transmembrane helix</keyword>
<dbReference type="InterPro" id="IPR022764">
    <property type="entry name" value="Peptidase_S54_rhomboid_dom"/>
</dbReference>